<evidence type="ECO:0000256" key="3">
    <source>
        <dbReference type="ARBA" id="ARBA00023163"/>
    </source>
</evidence>
<evidence type="ECO:0000256" key="5">
    <source>
        <dbReference type="SAM" id="MobiDB-lite"/>
    </source>
</evidence>
<feature type="compositionally biased region" description="Polar residues" evidence="5">
    <location>
        <begin position="306"/>
        <end position="331"/>
    </location>
</feature>
<feature type="region of interest" description="Disordered" evidence="5">
    <location>
        <begin position="108"/>
        <end position="194"/>
    </location>
</feature>
<feature type="region of interest" description="Disordered" evidence="5">
    <location>
        <begin position="306"/>
        <end position="332"/>
    </location>
</feature>
<dbReference type="Proteomes" id="UP000054544">
    <property type="component" value="Unassembled WGS sequence"/>
</dbReference>
<dbReference type="PANTHER" id="PTHR19304">
    <property type="entry name" value="CYCLIC-AMP RESPONSE ELEMENT BINDING PROTEIN"/>
    <property type="match status" value="1"/>
</dbReference>
<keyword evidence="4" id="KW-0539">Nucleus</keyword>
<proteinExistence type="predicted"/>
<dbReference type="STRING" id="1291518.A0A0D9NQM6"/>
<feature type="compositionally biased region" description="Polar residues" evidence="5">
    <location>
        <begin position="128"/>
        <end position="156"/>
    </location>
</feature>
<dbReference type="InterPro" id="IPR004827">
    <property type="entry name" value="bZIP"/>
</dbReference>
<name>A0A0D9NQM6_METAN</name>
<dbReference type="SMART" id="SM00338">
    <property type="entry name" value="BRLZ"/>
    <property type="match status" value="1"/>
</dbReference>
<dbReference type="GO" id="GO:0003700">
    <property type="term" value="F:DNA-binding transcription factor activity"/>
    <property type="evidence" value="ECO:0007669"/>
    <property type="project" value="InterPro"/>
</dbReference>
<dbReference type="PROSITE" id="PS50217">
    <property type="entry name" value="BZIP"/>
    <property type="match status" value="1"/>
</dbReference>
<evidence type="ECO:0000256" key="1">
    <source>
        <dbReference type="ARBA" id="ARBA00004123"/>
    </source>
</evidence>
<dbReference type="OrthoDB" id="295274at2759"/>
<sequence>MNTSKDMYYFIPGLCALDPSAPEVDPGTHTWERAIQIDDADLMFEEGGSAGESKRTLDPNLLNPKDIALFQPAPAWSFDHEAGPGWAPFDTSPLMPVKDTPQVAALLDQPRKTGTDHCAGTLPGYGSGTKSSSPHSQDQLQRINGTSSKPTSSRQTWPRKATAGVPRRQRRARRAETKSGNVNRDNEATAHREGSLERNRIAACNCRKRKKKWVNDLKKRNSWLEKRHKDLGIEYFHLLQEISKLKTLIISHASCRDANIDTWLNNEASKYVCKSGGDDTRRVCGLKLAPSLDATSMLKVPWESSQYTEPSNSSLQVDSEDSNATFDSDNPSEGDFGDHMLLACSIFGRLRRKVAESIRV</sequence>
<dbReference type="InterPro" id="IPR051027">
    <property type="entry name" value="bZIP_transcription_factors"/>
</dbReference>
<evidence type="ECO:0000259" key="6">
    <source>
        <dbReference type="PROSITE" id="PS50217"/>
    </source>
</evidence>
<gene>
    <name evidence="7" type="ORF">H634G_08243</name>
</gene>
<reference evidence="8" key="1">
    <citation type="journal article" date="2014" name="BMC Genomics">
        <title>The genome sequence of the biocontrol fungus Metarhizium anisopliae and comparative genomics of Metarhizium species.</title>
        <authorList>
            <person name="Pattemore J.A."/>
            <person name="Hane J.K."/>
            <person name="Williams A.H."/>
            <person name="Wilson B.A."/>
            <person name="Stodart B.J."/>
            <person name="Ash G.J."/>
        </authorList>
    </citation>
    <scope>NUCLEOTIDE SEQUENCE [LARGE SCALE GENOMIC DNA]</scope>
    <source>
        <strain evidence="8">BRIP 53293</strain>
    </source>
</reference>
<comment type="subcellular location">
    <subcellularLocation>
        <location evidence="1">Nucleus</location>
    </subcellularLocation>
</comment>
<keyword evidence="2" id="KW-0805">Transcription regulation</keyword>
<feature type="compositionally biased region" description="Basic and acidic residues" evidence="5">
    <location>
        <begin position="184"/>
        <end position="194"/>
    </location>
</feature>
<evidence type="ECO:0000256" key="2">
    <source>
        <dbReference type="ARBA" id="ARBA00023015"/>
    </source>
</evidence>
<evidence type="ECO:0000256" key="4">
    <source>
        <dbReference type="ARBA" id="ARBA00023242"/>
    </source>
</evidence>
<feature type="domain" description="BZIP" evidence="6">
    <location>
        <begin position="189"/>
        <end position="252"/>
    </location>
</feature>
<dbReference type="InterPro" id="IPR046347">
    <property type="entry name" value="bZIP_sf"/>
</dbReference>
<dbReference type="Gene3D" id="1.20.5.170">
    <property type="match status" value="1"/>
</dbReference>
<dbReference type="SUPFAM" id="SSF57959">
    <property type="entry name" value="Leucine zipper domain"/>
    <property type="match status" value="1"/>
</dbReference>
<protein>
    <recommendedName>
        <fullName evidence="6">BZIP domain-containing protein</fullName>
    </recommendedName>
</protein>
<dbReference type="CDD" id="cd14687">
    <property type="entry name" value="bZIP_ATF2"/>
    <property type="match status" value="1"/>
</dbReference>
<dbReference type="EMBL" id="KE384744">
    <property type="protein sequence ID" value="KJK76352.1"/>
    <property type="molecule type" value="Genomic_DNA"/>
</dbReference>
<organism evidence="7 8">
    <name type="scientific">Metarhizium anisopliae BRIP 53293</name>
    <dbReference type="NCBI Taxonomy" id="1291518"/>
    <lineage>
        <taxon>Eukaryota</taxon>
        <taxon>Fungi</taxon>
        <taxon>Dikarya</taxon>
        <taxon>Ascomycota</taxon>
        <taxon>Pezizomycotina</taxon>
        <taxon>Sordariomycetes</taxon>
        <taxon>Hypocreomycetidae</taxon>
        <taxon>Hypocreales</taxon>
        <taxon>Clavicipitaceae</taxon>
        <taxon>Metarhizium</taxon>
    </lineage>
</organism>
<evidence type="ECO:0000313" key="8">
    <source>
        <dbReference type="Proteomes" id="UP000054544"/>
    </source>
</evidence>
<dbReference type="GO" id="GO:0005634">
    <property type="term" value="C:nucleus"/>
    <property type="evidence" value="ECO:0007669"/>
    <property type="project" value="UniProtKB-SubCell"/>
</dbReference>
<accession>A0A0D9NQM6</accession>
<dbReference type="AlphaFoldDB" id="A0A0D9NQM6"/>
<evidence type="ECO:0000313" key="7">
    <source>
        <dbReference type="EMBL" id="KJK76352.1"/>
    </source>
</evidence>
<dbReference type="Pfam" id="PF00170">
    <property type="entry name" value="bZIP_1"/>
    <property type="match status" value="1"/>
</dbReference>
<keyword evidence="8" id="KW-1185">Reference proteome</keyword>
<keyword evidence="3" id="KW-0804">Transcription</keyword>